<dbReference type="SUPFAM" id="SSF100950">
    <property type="entry name" value="NagB/RpiA/CoA transferase-like"/>
    <property type="match status" value="1"/>
</dbReference>
<reference evidence="7 9" key="1">
    <citation type="journal article" date="2016" name="Plant Dis.">
        <title>Improved production of propionic acid using genome shuffling.</title>
        <authorList>
            <person name="Luna-Flores C.H."/>
            <person name="Palfreyman R.W."/>
            <person name="Kromer J.O."/>
            <person name="Nielsen L.K."/>
            <person name="Marcellin E."/>
        </authorList>
    </citation>
    <scope>NUCLEOTIDE SEQUENCE [LARGE SCALE GENOMIC DNA]</scope>
    <source>
        <strain evidence="7 9">F3E8</strain>
    </source>
</reference>
<dbReference type="EMBL" id="CP015970">
    <property type="protein sequence ID" value="AOZ46915.1"/>
    <property type="molecule type" value="Genomic_DNA"/>
</dbReference>
<accession>A0AAC9ANI8</accession>
<dbReference type="Pfam" id="PF04198">
    <property type="entry name" value="Sugar-bind"/>
    <property type="match status" value="1"/>
</dbReference>
<keyword evidence="2" id="KW-0805">Transcription regulation</keyword>
<dbReference type="Gene3D" id="3.40.50.1360">
    <property type="match status" value="1"/>
</dbReference>
<evidence type="ECO:0000313" key="7">
    <source>
        <dbReference type="EMBL" id="AOZ46915.1"/>
    </source>
</evidence>
<reference evidence="6 8" key="2">
    <citation type="submission" date="2016-02" db="EMBL/GenBank/DDBJ databases">
        <title>Complete Genome Sequence of Propionibacterium acidipropionici ATCC 55737.</title>
        <authorList>
            <person name="Luna Flores C.H."/>
            <person name="Nielsen L.K."/>
            <person name="Marcellin E."/>
        </authorList>
    </citation>
    <scope>NUCLEOTIDE SEQUENCE [LARGE SCALE GENOMIC DNA]</scope>
    <source>
        <strain evidence="6 8">ATCC 55737</strain>
    </source>
</reference>
<feature type="domain" description="Sugar-binding" evidence="5">
    <location>
        <begin position="60"/>
        <end position="310"/>
    </location>
</feature>
<evidence type="ECO:0000256" key="1">
    <source>
        <dbReference type="ARBA" id="ARBA00010466"/>
    </source>
</evidence>
<evidence type="ECO:0000256" key="4">
    <source>
        <dbReference type="ARBA" id="ARBA00023163"/>
    </source>
</evidence>
<dbReference type="Proteomes" id="UP000178666">
    <property type="component" value="Chromosome"/>
</dbReference>
<dbReference type="Proteomes" id="UP000075221">
    <property type="component" value="Chromosome"/>
</dbReference>
<evidence type="ECO:0000256" key="3">
    <source>
        <dbReference type="ARBA" id="ARBA00023125"/>
    </source>
</evidence>
<dbReference type="GO" id="GO:0003677">
    <property type="term" value="F:DNA binding"/>
    <property type="evidence" value="ECO:0007669"/>
    <property type="project" value="UniProtKB-KW"/>
</dbReference>
<evidence type="ECO:0000256" key="2">
    <source>
        <dbReference type="ARBA" id="ARBA00023015"/>
    </source>
</evidence>
<sequence length="312" mass="32658">MSDPTDDHLLLRVAQLHFEQGLNQQEVASRLHLSRWQVARMLVRAKTRGIVRIEIVHPQARLHSMEKCLAAAFDLDDAVVVPAGASEQATRRLVAQACGDYLADRGKKLRTVAVSWGRTMGDVADQIASDWAGRPTVVQANGGLSRPGPGSVSGVVGMLAHRARGVPVFLPAPAIVESASLAAALRAEPVLEDVLGLARSADALVFSVGPAARDSVLVTSGFLTAEAIDAMVARGCVGDVLGRFLNADGVPVDSDLDSRTVGLDLDDIRAARLSIAVAAGSSKAEAARSVAGHGLCDVLITDEETASVLIET</sequence>
<gene>
    <name evidence="7" type="ORF">A8L58_09650</name>
    <name evidence="6" type="ORF">AXH35_08195</name>
</gene>
<dbReference type="InterPro" id="IPR051054">
    <property type="entry name" value="SorC_transcr_regulators"/>
</dbReference>
<keyword evidence="3" id="KW-0238">DNA-binding</keyword>
<evidence type="ECO:0000313" key="9">
    <source>
        <dbReference type="Proteomes" id="UP000178666"/>
    </source>
</evidence>
<name>A0AAC9ANI8_9ACTN</name>
<dbReference type="EMBL" id="CP014352">
    <property type="protein sequence ID" value="AMS05439.1"/>
    <property type="molecule type" value="Genomic_DNA"/>
</dbReference>
<dbReference type="InterPro" id="IPR036388">
    <property type="entry name" value="WH-like_DNA-bd_sf"/>
</dbReference>
<protein>
    <recommendedName>
        <fullName evidence="5">Sugar-binding domain-containing protein</fullName>
    </recommendedName>
</protein>
<dbReference type="PANTHER" id="PTHR34294">
    <property type="entry name" value="TRANSCRIPTIONAL REGULATOR-RELATED"/>
    <property type="match status" value="1"/>
</dbReference>
<proteinExistence type="inferred from homology"/>
<dbReference type="PANTHER" id="PTHR34294:SF1">
    <property type="entry name" value="TRANSCRIPTIONAL REGULATOR LSRR"/>
    <property type="match status" value="1"/>
</dbReference>
<dbReference type="RefSeq" id="WP_062819538.1">
    <property type="nucleotide sequence ID" value="NZ_CP014352.1"/>
</dbReference>
<dbReference type="Gene3D" id="1.10.10.10">
    <property type="entry name" value="Winged helix-like DNA-binding domain superfamily/Winged helix DNA-binding domain"/>
    <property type="match status" value="1"/>
</dbReference>
<keyword evidence="9" id="KW-1185">Reference proteome</keyword>
<evidence type="ECO:0000313" key="8">
    <source>
        <dbReference type="Proteomes" id="UP000075221"/>
    </source>
</evidence>
<dbReference type="InterPro" id="IPR037171">
    <property type="entry name" value="NagB/RpiA_transferase-like"/>
</dbReference>
<keyword evidence="4" id="KW-0804">Transcription</keyword>
<comment type="similarity">
    <text evidence="1">Belongs to the SorC transcriptional regulatory family.</text>
</comment>
<dbReference type="InterPro" id="IPR007324">
    <property type="entry name" value="Sugar-bd_dom_put"/>
</dbReference>
<dbReference type="GO" id="GO:0030246">
    <property type="term" value="F:carbohydrate binding"/>
    <property type="evidence" value="ECO:0007669"/>
    <property type="project" value="InterPro"/>
</dbReference>
<evidence type="ECO:0000313" key="6">
    <source>
        <dbReference type="EMBL" id="AMS05439.1"/>
    </source>
</evidence>
<evidence type="ECO:0000259" key="5">
    <source>
        <dbReference type="Pfam" id="PF04198"/>
    </source>
</evidence>
<organism evidence="6 8">
    <name type="scientific">Acidipropionibacterium acidipropionici</name>
    <dbReference type="NCBI Taxonomy" id="1748"/>
    <lineage>
        <taxon>Bacteria</taxon>
        <taxon>Bacillati</taxon>
        <taxon>Actinomycetota</taxon>
        <taxon>Actinomycetes</taxon>
        <taxon>Propionibacteriales</taxon>
        <taxon>Propionibacteriaceae</taxon>
        <taxon>Acidipropionibacterium</taxon>
    </lineage>
</organism>
<dbReference type="AlphaFoldDB" id="A0AAC9ANI8"/>